<proteinExistence type="inferred from homology"/>
<gene>
    <name evidence="4" type="primary">fbiB_2</name>
    <name evidence="4" type="ORF">HRbin22_02569</name>
</gene>
<dbReference type="GO" id="GO:0052618">
    <property type="term" value="F:coenzyme F420-0:L-glutamate ligase activity"/>
    <property type="evidence" value="ECO:0007669"/>
    <property type="project" value="UniProtKB-EC"/>
</dbReference>
<comment type="caution">
    <text evidence="4">The sequence shown here is derived from an EMBL/GenBank/DDBJ whole genome shotgun (WGS) entry which is preliminary data.</text>
</comment>
<dbReference type="Proteomes" id="UP000236642">
    <property type="component" value="Unassembled WGS sequence"/>
</dbReference>
<name>A0A2H5YA32_9CHLR</name>
<dbReference type="GO" id="GO:0016491">
    <property type="term" value="F:oxidoreductase activity"/>
    <property type="evidence" value="ECO:0007669"/>
    <property type="project" value="UniProtKB-KW"/>
</dbReference>
<protein>
    <submittedName>
        <fullName evidence="4">Coenzyme F420:L-glutamate ligase</fullName>
        <ecNumber evidence="4">6.3.2.31</ecNumber>
    </submittedName>
</protein>
<sequence length="216" mass="24295">MEPVMEGSLPPAARILLEQIRTRRSIRRYRPDPIPRIWVMALLEAARWAPSAHNRQPWRFVVVEDPAWKARLAQAMGERLTADLRRDGVPEERIAEEVARSYERIVSAPLGIVVCLSMAEMDRYPDARRQAAERTMAAQSVAMAGQNILLMAHALGLGACWICAPLFCPEVVQETLGLPADWEPQGMILVGFPAGPPREKPRRPIEAFTRWLEAGE</sequence>
<keyword evidence="2" id="KW-0560">Oxidoreductase</keyword>
<dbReference type="EMBL" id="BEHY01000153">
    <property type="protein sequence ID" value="GBD10301.1"/>
    <property type="molecule type" value="Genomic_DNA"/>
</dbReference>
<reference evidence="5" key="1">
    <citation type="submission" date="2017-09" db="EMBL/GenBank/DDBJ databases">
        <title>Metaegenomics of thermophilic ammonia-oxidizing enrichment culture.</title>
        <authorList>
            <person name="Kato S."/>
            <person name="Suzuki K."/>
        </authorList>
    </citation>
    <scope>NUCLEOTIDE SEQUENCE [LARGE SCALE GENOMIC DNA]</scope>
</reference>
<dbReference type="Gene3D" id="3.40.109.10">
    <property type="entry name" value="NADH Oxidase"/>
    <property type="match status" value="1"/>
</dbReference>
<dbReference type="Pfam" id="PF00881">
    <property type="entry name" value="Nitroreductase"/>
    <property type="match status" value="1"/>
</dbReference>
<evidence type="ECO:0000313" key="4">
    <source>
        <dbReference type="EMBL" id="GBD10301.1"/>
    </source>
</evidence>
<dbReference type="PANTHER" id="PTHR43673:SF10">
    <property type="entry name" value="NADH DEHYDROGENASE_NAD(P)H NITROREDUCTASE XCC3605-RELATED"/>
    <property type="match status" value="1"/>
</dbReference>
<accession>A0A2H5YA32</accession>
<dbReference type="EC" id="6.3.2.31" evidence="4"/>
<evidence type="ECO:0000256" key="2">
    <source>
        <dbReference type="ARBA" id="ARBA00023002"/>
    </source>
</evidence>
<evidence type="ECO:0000256" key="1">
    <source>
        <dbReference type="ARBA" id="ARBA00007118"/>
    </source>
</evidence>
<evidence type="ECO:0000259" key="3">
    <source>
        <dbReference type="Pfam" id="PF00881"/>
    </source>
</evidence>
<evidence type="ECO:0000313" key="5">
    <source>
        <dbReference type="Proteomes" id="UP000236642"/>
    </source>
</evidence>
<dbReference type="SUPFAM" id="SSF55469">
    <property type="entry name" value="FMN-dependent nitroreductase-like"/>
    <property type="match status" value="1"/>
</dbReference>
<keyword evidence="4" id="KW-0436">Ligase</keyword>
<comment type="similarity">
    <text evidence="1">Belongs to the nitroreductase family.</text>
</comment>
<dbReference type="PANTHER" id="PTHR43673">
    <property type="entry name" value="NAD(P)H NITROREDUCTASE YDGI-RELATED"/>
    <property type="match status" value="1"/>
</dbReference>
<organism evidence="4 5">
    <name type="scientific">Candidatus Thermoflexus japonica</name>
    <dbReference type="NCBI Taxonomy" id="2035417"/>
    <lineage>
        <taxon>Bacteria</taxon>
        <taxon>Bacillati</taxon>
        <taxon>Chloroflexota</taxon>
        <taxon>Thermoflexia</taxon>
        <taxon>Thermoflexales</taxon>
        <taxon>Thermoflexaceae</taxon>
        <taxon>Thermoflexus</taxon>
    </lineage>
</organism>
<feature type="domain" description="Nitroreductase" evidence="3">
    <location>
        <begin position="20"/>
        <end position="191"/>
    </location>
</feature>
<dbReference type="AlphaFoldDB" id="A0A2H5YA32"/>
<dbReference type="InterPro" id="IPR029479">
    <property type="entry name" value="Nitroreductase"/>
</dbReference>
<dbReference type="InterPro" id="IPR000415">
    <property type="entry name" value="Nitroreductase-like"/>
</dbReference>